<proteinExistence type="predicted"/>
<protein>
    <submittedName>
        <fullName evidence="1">Uncharacterized protein</fullName>
    </submittedName>
</protein>
<accession>A0A0F9AYF2</accession>
<name>A0A0F9AYF2_9ZZZZ</name>
<dbReference type="AlphaFoldDB" id="A0A0F9AYF2"/>
<comment type="caution">
    <text evidence="1">The sequence shown here is derived from an EMBL/GenBank/DDBJ whole genome shotgun (WGS) entry which is preliminary data.</text>
</comment>
<dbReference type="EMBL" id="LAZR01043655">
    <property type="protein sequence ID" value="KKL06557.1"/>
    <property type="molecule type" value="Genomic_DNA"/>
</dbReference>
<organism evidence="1">
    <name type="scientific">marine sediment metagenome</name>
    <dbReference type="NCBI Taxonomy" id="412755"/>
    <lineage>
        <taxon>unclassified sequences</taxon>
        <taxon>metagenomes</taxon>
        <taxon>ecological metagenomes</taxon>
    </lineage>
</organism>
<sequence length="214" mass="25068">MTQLDLMDVEHRWPRTKLDRILDIAEKQNLYIQIVDGCVEPGYDDKSVVLGDWNNRETYDRDRRTVLTVNNTPPRLAALFKKLGFAVEWDDEWITCGGCQKAIRCQPDSYSWTQYWYEDGCELYCFDCVLEDPDDYIDYLNGHSGRCYMLDALDLTKYGYELHSDDYENGWHPGQNADPKEIAEQLKKEGITDFIFKLDGKGQFGINFSVWVKR</sequence>
<gene>
    <name evidence="1" type="ORF">LCGC14_2594850</name>
</gene>
<reference evidence="1" key="1">
    <citation type="journal article" date="2015" name="Nature">
        <title>Complex archaea that bridge the gap between prokaryotes and eukaryotes.</title>
        <authorList>
            <person name="Spang A."/>
            <person name="Saw J.H."/>
            <person name="Jorgensen S.L."/>
            <person name="Zaremba-Niedzwiedzka K."/>
            <person name="Martijn J."/>
            <person name="Lind A.E."/>
            <person name="van Eijk R."/>
            <person name="Schleper C."/>
            <person name="Guy L."/>
            <person name="Ettema T.J."/>
        </authorList>
    </citation>
    <scope>NUCLEOTIDE SEQUENCE</scope>
</reference>
<evidence type="ECO:0000313" key="1">
    <source>
        <dbReference type="EMBL" id="KKL06557.1"/>
    </source>
</evidence>